<gene>
    <name evidence="1" type="primary">PO21_39</name>
    <name evidence="1" type="ORF">TNIN_500831</name>
</gene>
<protein>
    <submittedName>
        <fullName evidence="1">Retrovirus-related Pol polyprotein from type-1 retrotransposable element R2</fullName>
    </submittedName>
</protein>
<evidence type="ECO:0000313" key="2">
    <source>
        <dbReference type="Proteomes" id="UP000886998"/>
    </source>
</evidence>
<sequence length="191" mass="21852">MRHNAIVRRIKTAVAFKGTILSENQSVGHSSNVRPDLVATVGNTLYIIDITIPFEDRKDAFASAAKRKVEKYSPLIPYFNQLGYESVEIVPVIVGALGSWDPSNDRFLQKVATRRYLKTLKRLCVSDTIRWSREIYIQHLTGKQQYSKDQNAQIEVTVNSASQASPPWGEQPWTPPLRVELCKYFFNFYIL</sequence>
<dbReference type="OrthoDB" id="8195432at2759"/>
<evidence type="ECO:0000313" key="1">
    <source>
        <dbReference type="EMBL" id="GFY49600.1"/>
    </source>
</evidence>
<dbReference type="AlphaFoldDB" id="A0A8X6XB77"/>
<organism evidence="1 2">
    <name type="scientific">Trichonephila inaurata madagascariensis</name>
    <dbReference type="NCBI Taxonomy" id="2747483"/>
    <lineage>
        <taxon>Eukaryota</taxon>
        <taxon>Metazoa</taxon>
        <taxon>Ecdysozoa</taxon>
        <taxon>Arthropoda</taxon>
        <taxon>Chelicerata</taxon>
        <taxon>Arachnida</taxon>
        <taxon>Araneae</taxon>
        <taxon>Araneomorphae</taxon>
        <taxon>Entelegynae</taxon>
        <taxon>Araneoidea</taxon>
        <taxon>Nephilidae</taxon>
        <taxon>Trichonephila</taxon>
        <taxon>Trichonephila inaurata</taxon>
    </lineage>
</organism>
<name>A0A8X6XB77_9ARAC</name>
<reference evidence="1" key="1">
    <citation type="submission" date="2020-08" db="EMBL/GenBank/DDBJ databases">
        <title>Multicomponent nature underlies the extraordinary mechanical properties of spider dragline silk.</title>
        <authorList>
            <person name="Kono N."/>
            <person name="Nakamura H."/>
            <person name="Mori M."/>
            <person name="Yoshida Y."/>
            <person name="Ohtoshi R."/>
            <person name="Malay A.D."/>
            <person name="Moran D.A.P."/>
            <person name="Tomita M."/>
            <person name="Numata K."/>
            <person name="Arakawa K."/>
        </authorList>
    </citation>
    <scope>NUCLEOTIDE SEQUENCE</scope>
</reference>
<keyword evidence="2" id="KW-1185">Reference proteome</keyword>
<accession>A0A8X6XB77</accession>
<dbReference type="Proteomes" id="UP000886998">
    <property type="component" value="Unassembled WGS sequence"/>
</dbReference>
<dbReference type="EMBL" id="BMAV01007103">
    <property type="protein sequence ID" value="GFY49600.1"/>
    <property type="molecule type" value="Genomic_DNA"/>
</dbReference>
<proteinExistence type="predicted"/>
<comment type="caution">
    <text evidence="1">The sequence shown here is derived from an EMBL/GenBank/DDBJ whole genome shotgun (WGS) entry which is preliminary data.</text>
</comment>